<proteinExistence type="predicted"/>
<feature type="non-terminal residue" evidence="1">
    <location>
        <position position="49"/>
    </location>
</feature>
<name>A0A6J4MCE8_9ACTN</name>
<organism evidence="1">
    <name type="scientific">uncultured Frankineae bacterium</name>
    <dbReference type="NCBI Taxonomy" id="437475"/>
    <lineage>
        <taxon>Bacteria</taxon>
        <taxon>Bacillati</taxon>
        <taxon>Actinomycetota</taxon>
        <taxon>Actinomycetes</taxon>
        <taxon>Frankiales</taxon>
        <taxon>environmental samples</taxon>
    </lineage>
</organism>
<feature type="non-terminal residue" evidence="1">
    <location>
        <position position="1"/>
    </location>
</feature>
<dbReference type="EMBL" id="CADCUB010000158">
    <property type="protein sequence ID" value="CAA9355674.1"/>
    <property type="molecule type" value="Genomic_DNA"/>
</dbReference>
<evidence type="ECO:0000313" key="1">
    <source>
        <dbReference type="EMBL" id="CAA9355674.1"/>
    </source>
</evidence>
<dbReference type="AlphaFoldDB" id="A0A6J4MCE8"/>
<reference evidence="1" key="1">
    <citation type="submission" date="2020-02" db="EMBL/GenBank/DDBJ databases">
        <authorList>
            <person name="Meier V. D."/>
        </authorList>
    </citation>
    <scope>NUCLEOTIDE SEQUENCE</scope>
    <source>
        <strain evidence="1">AVDCRST_MAG07</strain>
    </source>
</reference>
<protein>
    <submittedName>
        <fullName evidence="1">Uncharacterized protein</fullName>
    </submittedName>
</protein>
<accession>A0A6J4MCE8</accession>
<gene>
    <name evidence="1" type="ORF">AVDCRST_MAG07-3529</name>
</gene>
<sequence length="49" mass="5108">CAPGSASWCAEPHRAGCGAPPRHHLLVRPLRLPASRMPATGAAMSCVRC</sequence>